<dbReference type="EC" id="2.7.1.33" evidence="6 16"/>
<dbReference type="EMBL" id="CP074694">
    <property type="protein sequence ID" value="QVL33171.1"/>
    <property type="molecule type" value="Genomic_DNA"/>
</dbReference>
<evidence type="ECO:0000256" key="6">
    <source>
        <dbReference type="ARBA" id="ARBA00012102"/>
    </source>
</evidence>
<dbReference type="CDD" id="cd24015">
    <property type="entry name" value="ASKHA_NBD_PanK-III"/>
    <property type="match status" value="1"/>
</dbReference>
<comment type="cofactor">
    <cofactor evidence="16">
        <name>NH4(+)</name>
        <dbReference type="ChEBI" id="CHEBI:28938"/>
    </cofactor>
    <cofactor evidence="16">
        <name>K(+)</name>
        <dbReference type="ChEBI" id="CHEBI:29103"/>
    </cofactor>
    <text evidence="16">A monovalent cation. Ammonium or potassium.</text>
</comment>
<dbReference type="KEGG" id="tsph:KIH39_04435"/>
<evidence type="ECO:0000256" key="9">
    <source>
        <dbReference type="ARBA" id="ARBA00022741"/>
    </source>
</evidence>
<feature type="binding site" evidence="16">
    <location>
        <position position="203"/>
    </location>
    <ligand>
        <name>substrate</name>
    </ligand>
</feature>
<evidence type="ECO:0000256" key="13">
    <source>
        <dbReference type="ARBA" id="ARBA00022993"/>
    </source>
</evidence>
<evidence type="ECO:0000256" key="10">
    <source>
        <dbReference type="ARBA" id="ARBA00022777"/>
    </source>
</evidence>
<dbReference type="SUPFAM" id="SSF53067">
    <property type="entry name" value="Actin-like ATPase domain"/>
    <property type="match status" value="2"/>
</dbReference>
<gene>
    <name evidence="16" type="primary">coaX</name>
    <name evidence="17" type="ORF">KIH39_04435</name>
</gene>
<keyword evidence="7 16" id="KW-0963">Cytoplasm</keyword>
<dbReference type="PANTHER" id="PTHR34265:SF1">
    <property type="entry name" value="TYPE III PANTOTHENATE KINASE"/>
    <property type="match status" value="1"/>
</dbReference>
<comment type="catalytic activity">
    <reaction evidence="1 16">
        <text>(R)-pantothenate + ATP = (R)-4'-phosphopantothenate + ADP + H(+)</text>
        <dbReference type="Rhea" id="RHEA:16373"/>
        <dbReference type="ChEBI" id="CHEBI:10986"/>
        <dbReference type="ChEBI" id="CHEBI:15378"/>
        <dbReference type="ChEBI" id="CHEBI:29032"/>
        <dbReference type="ChEBI" id="CHEBI:30616"/>
        <dbReference type="ChEBI" id="CHEBI:456216"/>
        <dbReference type="EC" id="2.7.1.33"/>
    </reaction>
</comment>
<dbReference type="Pfam" id="PF03309">
    <property type="entry name" value="Pan_kinase"/>
    <property type="match status" value="1"/>
</dbReference>
<dbReference type="Gene3D" id="3.30.420.40">
    <property type="match status" value="2"/>
</dbReference>
<dbReference type="AlphaFoldDB" id="A0A8E6B8N5"/>
<dbReference type="GO" id="GO:0005737">
    <property type="term" value="C:cytoplasm"/>
    <property type="evidence" value="ECO:0007669"/>
    <property type="project" value="UniProtKB-SubCell"/>
</dbReference>
<name>A0A8E6B8N5_9BACT</name>
<feature type="active site" description="Proton acceptor" evidence="16">
    <location>
        <position position="124"/>
    </location>
</feature>
<evidence type="ECO:0000256" key="1">
    <source>
        <dbReference type="ARBA" id="ARBA00001206"/>
    </source>
</evidence>
<feature type="binding site" evidence="16">
    <location>
        <position position="148"/>
    </location>
    <ligand>
        <name>ATP</name>
        <dbReference type="ChEBI" id="CHEBI:30616"/>
    </ligand>
</feature>
<dbReference type="NCBIfam" id="TIGR00671">
    <property type="entry name" value="baf"/>
    <property type="match status" value="1"/>
</dbReference>
<comment type="caution">
    <text evidence="16">Lacks conserved residue(s) required for the propagation of feature annotation.</text>
</comment>
<keyword evidence="9 16" id="KW-0547">Nucleotide-binding</keyword>
<dbReference type="GO" id="GO:0005524">
    <property type="term" value="F:ATP binding"/>
    <property type="evidence" value="ECO:0007669"/>
    <property type="project" value="UniProtKB-UniRule"/>
</dbReference>
<keyword evidence="12 16" id="KW-0630">Potassium</keyword>
<keyword evidence="8 16" id="KW-0808">Transferase</keyword>
<feature type="binding site" evidence="16">
    <location>
        <position position="145"/>
    </location>
    <ligand>
        <name>K(+)</name>
        <dbReference type="ChEBI" id="CHEBI:29103"/>
    </ligand>
</feature>
<organism evidence="17 18">
    <name type="scientific">Telmatocola sphagniphila</name>
    <dbReference type="NCBI Taxonomy" id="1123043"/>
    <lineage>
        <taxon>Bacteria</taxon>
        <taxon>Pseudomonadati</taxon>
        <taxon>Planctomycetota</taxon>
        <taxon>Planctomycetia</taxon>
        <taxon>Gemmatales</taxon>
        <taxon>Gemmataceae</taxon>
    </lineage>
</organism>
<proteinExistence type="inferred from homology"/>
<evidence type="ECO:0000256" key="12">
    <source>
        <dbReference type="ARBA" id="ARBA00022958"/>
    </source>
</evidence>
<dbReference type="PANTHER" id="PTHR34265">
    <property type="entry name" value="TYPE III PANTOTHENATE KINASE"/>
    <property type="match status" value="1"/>
</dbReference>
<keyword evidence="11 16" id="KW-0067">ATP-binding</keyword>
<dbReference type="HAMAP" id="MF_01274">
    <property type="entry name" value="Pantothen_kinase_3"/>
    <property type="match status" value="1"/>
</dbReference>
<reference evidence="17" key="1">
    <citation type="submission" date="2021-05" db="EMBL/GenBank/DDBJ databases">
        <title>Complete genome sequence of the cellulolytic planctomycete Telmatocola sphagniphila SP2T and characterization of the first cellulase from planctomycetes.</title>
        <authorList>
            <person name="Rakitin A.L."/>
            <person name="Beletsky A.V."/>
            <person name="Naumoff D.G."/>
            <person name="Kulichevskaya I.S."/>
            <person name="Mardanov A.V."/>
            <person name="Ravin N.V."/>
            <person name="Dedysh S.N."/>
        </authorList>
    </citation>
    <scope>NUCLEOTIDE SEQUENCE</scope>
    <source>
        <strain evidence="17">SP2T</strain>
    </source>
</reference>
<keyword evidence="16" id="KW-0479">Metal-binding</keyword>
<keyword evidence="10 16" id="KW-0418">Kinase</keyword>
<evidence type="ECO:0000256" key="5">
    <source>
        <dbReference type="ARBA" id="ARBA00011738"/>
    </source>
</evidence>
<comment type="subcellular location">
    <subcellularLocation>
        <location evidence="3 16">Cytoplasm</location>
    </subcellularLocation>
</comment>
<evidence type="ECO:0000256" key="2">
    <source>
        <dbReference type="ARBA" id="ARBA00001958"/>
    </source>
</evidence>
<evidence type="ECO:0000256" key="15">
    <source>
        <dbReference type="ARBA" id="ARBA00040883"/>
    </source>
</evidence>
<evidence type="ECO:0000256" key="16">
    <source>
        <dbReference type="HAMAP-Rule" id="MF_01274"/>
    </source>
</evidence>
<protein>
    <recommendedName>
        <fullName evidence="15 16">Type III pantothenate kinase</fullName>
        <ecNumber evidence="6 16">2.7.1.33</ecNumber>
    </recommendedName>
    <alternativeName>
        <fullName evidence="16">PanK-III</fullName>
    </alternativeName>
    <alternativeName>
        <fullName evidence="16">Pantothenic acid kinase</fullName>
    </alternativeName>
</protein>
<comment type="pathway">
    <text evidence="4 16">Cofactor biosynthesis; coenzyme A biosynthesis; CoA from (R)-pantothenate: step 1/5.</text>
</comment>
<evidence type="ECO:0000256" key="8">
    <source>
        <dbReference type="ARBA" id="ARBA00022679"/>
    </source>
</evidence>
<evidence type="ECO:0000256" key="7">
    <source>
        <dbReference type="ARBA" id="ARBA00022490"/>
    </source>
</evidence>
<dbReference type="InterPro" id="IPR043129">
    <property type="entry name" value="ATPase_NBD"/>
</dbReference>
<dbReference type="InterPro" id="IPR004619">
    <property type="entry name" value="Type_III_PanK"/>
</dbReference>
<feature type="binding site" evidence="16">
    <location>
        <begin position="122"/>
        <end position="125"/>
    </location>
    <ligand>
        <name>substrate</name>
    </ligand>
</feature>
<keyword evidence="13 16" id="KW-0173">Coenzyme A biosynthesis</keyword>
<evidence type="ECO:0000256" key="3">
    <source>
        <dbReference type="ARBA" id="ARBA00004496"/>
    </source>
</evidence>
<dbReference type="GO" id="GO:0046872">
    <property type="term" value="F:metal ion binding"/>
    <property type="evidence" value="ECO:0007669"/>
    <property type="project" value="UniProtKB-KW"/>
</dbReference>
<comment type="cofactor">
    <cofactor evidence="2">
        <name>K(+)</name>
        <dbReference type="ChEBI" id="CHEBI:29103"/>
    </cofactor>
</comment>
<comment type="similarity">
    <text evidence="14 16">Belongs to the type III pantothenate kinase family.</text>
</comment>
<comment type="function">
    <text evidence="16">Catalyzes the phosphorylation of pantothenate (Pan), the first step in CoA biosynthesis.</text>
</comment>
<dbReference type="GO" id="GO:0004594">
    <property type="term" value="F:pantothenate kinase activity"/>
    <property type="evidence" value="ECO:0007669"/>
    <property type="project" value="UniProtKB-UniRule"/>
</dbReference>
<feature type="binding site" evidence="16">
    <location>
        <begin position="29"/>
        <end position="36"/>
    </location>
    <ligand>
        <name>ATP</name>
        <dbReference type="ChEBI" id="CHEBI:30616"/>
    </ligand>
</feature>
<evidence type="ECO:0000313" key="17">
    <source>
        <dbReference type="EMBL" id="QVL33171.1"/>
    </source>
</evidence>
<dbReference type="RefSeq" id="WP_213498061.1">
    <property type="nucleotide sequence ID" value="NZ_CP074694.1"/>
</dbReference>
<evidence type="ECO:0000313" key="18">
    <source>
        <dbReference type="Proteomes" id="UP000676194"/>
    </source>
</evidence>
<keyword evidence="18" id="KW-1185">Reference proteome</keyword>
<dbReference type="Proteomes" id="UP000676194">
    <property type="component" value="Chromosome"/>
</dbReference>
<evidence type="ECO:0000256" key="14">
    <source>
        <dbReference type="ARBA" id="ARBA00038036"/>
    </source>
</evidence>
<dbReference type="GO" id="GO:0015937">
    <property type="term" value="P:coenzyme A biosynthetic process"/>
    <property type="evidence" value="ECO:0007669"/>
    <property type="project" value="UniProtKB-UniRule"/>
</dbReference>
<evidence type="ECO:0000256" key="11">
    <source>
        <dbReference type="ARBA" id="ARBA00022840"/>
    </source>
</evidence>
<dbReference type="UniPathway" id="UPA00241">
    <property type="reaction ID" value="UER00352"/>
</dbReference>
<evidence type="ECO:0000256" key="4">
    <source>
        <dbReference type="ARBA" id="ARBA00005225"/>
    </source>
</evidence>
<comment type="subunit">
    <text evidence="5 16">Homodimer.</text>
</comment>
<accession>A0A8E6B8N5</accession>
<sequence length="273" mass="30387">MQRQETYFIIREDTTTNSMKEFLSNIVADIGNTRIKWGRCEQGKVVEAISLPPEDFEAWYEQRTKWQSKLPHRCSWTIAGVQPAWRDTLIQWVESQGESVRKIDTFKQLNVTLAVDNPNRVGLDRLFNALAAREEFPNRPAIIVDAGTAITVDLVDDKGVFQGGSILPGLGLMSKALNAYTALLPLVEIPDHPEELPLPGKNTAQAIQTGIYWQAVGGVAYICDRMNRLTNKEAVVIITGGNGLKLNAGLKISTQVRPFLTLEGIRMTAEKHS</sequence>